<dbReference type="PANTHER" id="PTHR20870:SF0">
    <property type="entry name" value="BARDET-BIEDL SYNDROME 1 PROTEIN"/>
    <property type="match status" value="1"/>
</dbReference>
<keyword evidence="4" id="KW-1185">Reference proteome</keyword>
<dbReference type="SUPFAM" id="SSF50978">
    <property type="entry name" value="WD40 repeat-like"/>
    <property type="match status" value="1"/>
</dbReference>
<dbReference type="KEGG" id="phet:94287544"/>
<dbReference type="Proteomes" id="UP000674318">
    <property type="component" value="Chromosome 35"/>
</dbReference>
<evidence type="ECO:0000313" key="3">
    <source>
        <dbReference type="EMBL" id="KAG5492840.1"/>
    </source>
</evidence>
<dbReference type="InterPro" id="IPR056419">
    <property type="entry name" value="GAE_BBS1"/>
</dbReference>
<name>A0A836HY16_9TRYP</name>
<proteinExistence type="predicted"/>
<evidence type="ECO:0008006" key="5">
    <source>
        <dbReference type="Google" id="ProtNLM"/>
    </source>
</evidence>
<dbReference type="InterPro" id="IPR028784">
    <property type="entry name" value="BBS1"/>
</dbReference>
<dbReference type="OrthoDB" id="10259809at2759"/>
<dbReference type="GO" id="GO:0061512">
    <property type="term" value="P:protein localization to cilium"/>
    <property type="evidence" value="ECO:0007669"/>
    <property type="project" value="TreeGrafter"/>
</dbReference>
<organism evidence="3 4">
    <name type="scientific">Porcisia hertigi</name>
    <dbReference type="NCBI Taxonomy" id="2761500"/>
    <lineage>
        <taxon>Eukaryota</taxon>
        <taxon>Discoba</taxon>
        <taxon>Euglenozoa</taxon>
        <taxon>Kinetoplastea</taxon>
        <taxon>Metakinetoplastina</taxon>
        <taxon>Trypanosomatida</taxon>
        <taxon>Trypanosomatidae</taxon>
        <taxon>Leishmaniinae</taxon>
        <taxon>Porcisia</taxon>
    </lineage>
</organism>
<accession>A0A836HY16</accession>
<dbReference type="GO" id="GO:0005815">
    <property type="term" value="C:microtubule organizing center"/>
    <property type="evidence" value="ECO:0007669"/>
    <property type="project" value="TreeGrafter"/>
</dbReference>
<evidence type="ECO:0000313" key="4">
    <source>
        <dbReference type="Proteomes" id="UP000674318"/>
    </source>
</evidence>
<gene>
    <name evidence="3" type="ORF">JKF63_01420</name>
</gene>
<comment type="caution">
    <text evidence="3">The sequence shown here is derived from an EMBL/GenBank/DDBJ whole genome shotgun (WGS) entry which is preliminary data.</text>
</comment>
<evidence type="ECO:0000259" key="1">
    <source>
        <dbReference type="Pfam" id="PF14779"/>
    </source>
</evidence>
<dbReference type="GO" id="GO:0005113">
    <property type="term" value="F:patched binding"/>
    <property type="evidence" value="ECO:0007669"/>
    <property type="project" value="TreeGrafter"/>
</dbReference>
<dbReference type="InterPro" id="IPR036322">
    <property type="entry name" value="WD40_repeat_dom_sf"/>
</dbReference>
<evidence type="ECO:0000259" key="2">
    <source>
        <dbReference type="Pfam" id="PF23304"/>
    </source>
</evidence>
<dbReference type="Pfam" id="PF14779">
    <property type="entry name" value="BBS1"/>
    <property type="match status" value="1"/>
</dbReference>
<dbReference type="EMBL" id="JAFJZO010000035">
    <property type="protein sequence ID" value="KAG5492840.1"/>
    <property type="molecule type" value="Genomic_DNA"/>
</dbReference>
<feature type="domain" description="Bardet-Biedl syndrome 1 protein GAE" evidence="2">
    <location>
        <begin position="486"/>
        <end position="588"/>
    </location>
</feature>
<dbReference type="GO" id="GO:1905515">
    <property type="term" value="P:non-motile cilium assembly"/>
    <property type="evidence" value="ECO:0007669"/>
    <property type="project" value="InterPro"/>
</dbReference>
<dbReference type="AlphaFoldDB" id="A0A836HY16"/>
<dbReference type="Pfam" id="PF23304">
    <property type="entry name" value="GAE_BBS1"/>
    <property type="match status" value="1"/>
</dbReference>
<dbReference type="GO" id="GO:0005119">
    <property type="term" value="F:smoothened binding"/>
    <property type="evidence" value="ECO:0007669"/>
    <property type="project" value="TreeGrafter"/>
</dbReference>
<dbReference type="RefSeq" id="XP_067753624.1">
    <property type="nucleotide sequence ID" value="XM_067897467.1"/>
</dbReference>
<sequence length="595" mass="65187">MDVSRERKRGESKEKFWLYAFRDHLANLRAFSNCIETADVNGTGDYQLLVADGSRRIKVYSGTSLQRELPLFGVPSAITTFVMDNGTTCRKPVIAVSTGPYVFMYREHKPLYRYMVPPVPLHSQELSIWQDLASGAQTVEQAVEALEKLIDSGVQTSSRTLELLLRETLEERSEYVARWCSVPLIQMDVVSCLTCIPLDSLDEGGRSSLVIGTEAGFLYVLRNNAAEVALKVVLPSTPVFVISAGCFEVDYRIIVSCRDGRVYSIKKGQLHTAVIQPDAQPCAIARCDNLVAVATTANTLSYYNLKGKKQQSVFLPCLITNLSTITDAVTGEARGLVVALSNGEIRVYVGIQLHHVSLAYGNVTAMKFCRYGRADGALVLVLQNGSLVVELLHRGANLSSHKEVQTGPPPQQDVPIPVPHLSSVFATQSSRERKHSAEIYQRFQYDVSQLRLTTAKAYLEMIYNGAVPCELGSLTQENEEAAESSLRLSAVVQGLGPVFKVKVQLQNVGEAPMRAVRIVFCLPEDGVYRMQQQIFSIPTLLPSAPISRAAAVTIAEGEVKGDAILVAVTDANARRPLASTLVDLPEAQPIDDVQL</sequence>
<feature type="domain" description="Bardet-Biedl syndrome 1 N-terminal" evidence="1">
    <location>
        <begin position="17"/>
        <end position="266"/>
    </location>
</feature>
<dbReference type="GO" id="GO:0034464">
    <property type="term" value="C:BBSome"/>
    <property type="evidence" value="ECO:0007669"/>
    <property type="project" value="InterPro"/>
</dbReference>
<dbReference type="InterPro" id="IPR032728">
    <property type="entry name" value="BBS1_N"/>
</dbReference>
<dbReference type="GeneID" id="94287544"/>
<protein>
    <recommendedName>
        <fullName evidence="5">Bardet-Biedl syndrome 1</fullName>
    </recommendedName>
</protein>
<dbReference type="PANTHER" id="PTHR20870">
    <property type="entry name" value="BARDET-BIEDL SYNDROME 1 PROTEIN"/>
    <property type="match status" value="1"/>
</dbReference>
<reference evidence="3 4" key="1">
    <citation type="submission" date="2021-02" db="EMBL/GenBank/DDBJ databases">
        <title>Porcisia hertigi Genome sequencing and assembly.</title>
        <authorList>
            <person name="Almutairi H."/>
            <person name="Gatherer D."/>
        </authorList>
    </citation>
    <scope>NUCLEOTIDE SEQUENCE [LARGE SCALE GENOMIC DNA]</scope>
    <source>
        <strain evidence="3 4">C119</strain>
    </source>
</reference>
<dbReference type="GO" id="GO:0005930">
    <property type="term" value="C:axoneme"/>
    <property type="evidence" value="ECO:0007669"/>
    <property type="project" value="TreeGrafter"/>
</dbReference>